<feature type="compositionally biased region" description="Polar residues" evidence="1">
    <location>
        <begin position="12"/>
        <end position="22"/>
    </location>
</feature>
<gene>
    <name evidence="3" type="ORF">D9756_007911</name>
</gene>
<keyword evidence="2" id="KW-0472">Membrane</keyword>
<organism evidence="3 4">
    <name type="scientific">Leucocoprinus leucothites</name>
    <dbReference type="NCBI Taxonomy" id="201217"/>
    <lineage>
        <taxon>Eukaryota</taxon>
        <taxon>Fungi</taxon>
        <taxon>Dikarya</taxon>
        <taxon>Basidiomycota</taxon>
        <taxon>Agaricomycotina</taxon>
        <taxon>Agaricomycetes</taxon>
        <taxon>Agaricomycetidae</taxon>
        <taxon>Agaricales</taxon>
        <taxon>Agaricineae</taxon>
        <taxon>Agaricaceae</taxon>
        <taxon>Leucocoprinus</taxon>
    </lineage>
</organism>
<feature type="compositionally biased region" description="Gly residues" evidence="1">
    <location>
        <begin position="39"/>
        <end position="84"/>
    </location>
</feature>
<feature type="transmembrane region" description="Helical" evidence="2">
    <location>
        <begin position="215"/>
        <end position="238"/>
    </location>
</feature>
<feature type="compositionally biased region" description="Low complexity" evidence="1">
    <location>
        <begin position="169"/>
        <end position="178"/>
    </location>
</feature>
<keyword evidence="4" id="KW-1185">Reference proteome</keyword>
<evidence type="ECO:0000313" key="4">
    <source>
        <dbReference type="Proteomes" id="UP000559027"/>
    </source>
</evidence>
<evidence type="ECO:0000256" key="2">
    <source>
        <dbReference type="SAM" id="Phobius"/>
    </source>
</evidence>
<evidence type="ECO:0000256" key="1">
    <source>
        <dbReference type="SAM" id="MobiDB-lite"/>
    </source>
</evidence>
<accession>A0A8H5FYB9</accession>
<feature type="compositionally biased region" description="Polar residues" evidence="1">
    <location>
        <begin position="114"/>
        <end position="140"/>
    </location>
</feature>
<protein>
    <submittedName>
        <fullName evidence="3">Uncharacterized protein</fullName>
    </submittedName>
</protein>
<feature type="region of interest" description="Disordered" evidence="1">
    <location>
        <begin position="347"/>
        <end position="376"/>
    </location>
</feature>
<name>A0A8H5FYB9_9AGAR</name>
<keyword evidence="2" id="KW-1133">Transmembrane helix</keyword>
<keyword evidence="2" id="KW-0812">Transmembrane</keyword>
<sequence>MLKSLSAAPRINNATKTQQTLPTPECRLKHRRGIRSQTKGGGSGGGGVGLLGDITGGGGSGGGNEGNSDSTGGGIIGGVEGGVAGVLDSSGVSSTTRTMTGLPSERPSNKEGFASSTQPESTQSAPSQASENNTWSSVASNIFPPTATPNTAEKSADPPTTPPMTVSLTGPPSTNTSGNPPPHPATNESPSPYPATSTSPQQSMGSLGGNTNPRIILPIILAVLVPTLICCIILIWWFRKRRAITGTKEKPAVTPFHVDRNDSMNSPESSSAGPAGPGIAKPRLSVHNPVPRLFQSRYRRIPERSKASMKARSLVGGSRQNEEASRSQLATVLQRLEAVEAAVHRPDSTLGDLDSMARGPSPAYTDLPPDYTSQFGHTHEVPLLTMQNCDLKSGRADS</sequence>
<evidence type="ECO:0000313" key="3">
    <source>
        <dbReference type="EMBL" id="KAF5353444.1"/>
    </source>
</evidence>
<feature type="region of interest" description="Disordered" evidence="1">
    <location>
        <begin position="255"/>
        <end position="326"/>
    </location>
</feature>
<feature type="region of interest" description="Disordered" evidence="1">
    <location>
        <begin position="1"/>
        <end position="207"/>
    </location>
</feature>
<feature type="compositionally biased region" description="Polar residues" evidence="1">
    <location>
        <begin position="90"/>
        <end position="101"/>
    </location>
</feature>
<proteinExistence type="predicted"/>
<reference evidence="3 4" key="1">
    <citation type="journal article" date="2020" name="ISME J.">
        <title>Uncovering the hidden diversity of litter-decomposition mechanisms in mushroom-forming fungi.</title>
        <authorList>
            <person name="Floudas D."/>
            <person name="Bentzer J."/>
            <person name="Ahren D."/>
            <person name="Johansson T."/>
            <person name="Persson P."/>
            <person name="Tunlid A."/>
        </authorList>
    </citation>
    <scope>NUCLEOTIDE SEQUENCE [LARGE SCALE GENOMIC DNA]</scope>
    <source>
        <strain evidence="3 4">CBS 146.42</strain>
    </source>
</reference>
<dbReference type="EMBL" id="JAACJO010000010">
    <property type="protein sequence ID" value="KAF5353444.1"/>
    <property type="molecule type" value="Genomic_DNA"/>
</dbReference>
<comment type="caution">
    <text evidence="3">The sequence shown here is derived from an EMBL/GenBank/DDBJ whole genome shotgun (WGS) entry which is preliminary data.</text>
</comment>
<dbReference type="Proteomes" id="UP000559027">
    <property type="component" value="Unassembled WGS sequence"/>
</dbReference>
<dbReference type="AlphaFoldDB" id="A0A8H5FYB9"/>
<feature type="compositionally biased region" description="Low complexity" evidence="1">
    <location>
        <begin position="266"/>
        <end position="280"/>
    </location>
</feature>
<feature type="compositionally biased region" description="Low complexity" evidence="1">
    <location>
        <begin position="194"/>
        <end position="203"/>
    </location>
</feature>